<evidence type="ECO:0000256" key="17">
    <source>
        <dbReference type="ARBA" id="ARBA00023264"/>
    </source>
</evidence>
<evidence type="ECO:0000256" key="13">
    <source>
        <dbReference type="ARBA" id="ARBA00022989"/>
    </source>
</evidence>
<dbReference type="PANTHER" id="PTHR46382">
    <property type="entry name" value="PHOSPHATIDATE CYTIDYLYLTRANSFERASE"/>
    <property type="match status" value="1"/>
</dbReference>
<evidence type="ECO:0000256" key="14">
    <source>
        <dbReference type="ARBA" id="ARBA00023098"/>
    </source>
</evidence>
<dbReference type="GO" id="GO:0005886">
    <property type="term" value="C:plasma membrane"/>
    <property type="evidence" value="ECO:0007669"/>
    <property type="project" value="UniProtKB-SubCell"/>
</dbReference>
<evidence type="ECO:0000256" key="2">
    <source>
        <dbReference type="ARBA" id="ARBA00004651"/>
    </source>
</evidence>
<feature type="transmembrane region" description="Helical" evidence="19">
    <location>
        <begin position="178"/>
        <end position="195"/>
    </location>
</feature>
<evidence type="ECO:0000313" key="20">
    <source>
        <dbReference type="EMBL" id="ACV36151.1"/>
    </source>
</evidence>
<comment type="subcellular location">
    <subcellularLocation>
        <location evidence="2">Cell membrane</location>
        <topology evidence="2">Multi-pass membrane protein</topology>
    </subcellularLocation>
</comment>
<dbReference type="GO" id="GO:0016024">
    <property type="term" value="P:CDP-diacylglycerol biosynthetic process"/>
    <property type="evidence" value="ECO:0007669"/>
    <property type="project" value="UniProtKB-UniPathway"/>
</dbReference>
<evidence type="ECO:0000256" key="8">
    <source>
        <dbReference type="ARBA" id="ARBA00022475"/>
    </source>
</evidence>
<proteinExistence type="inferred from homology"/>
<evidence type="ECO:0000256" key="11">
    <source>
        <dbReference type="ARBA" id="ARBA00022692"/>
    </source>
</evidence>
<dbReference type="KEGG" id="app:CAP2UW1_2871"/>
<dbReference type="STRING" id="522306.CAP2UW1_2871"/>
<evidence type="ECO:0000256" key="9">
    <source>
        <dbReference type="ARBA" id="ARBA00022516"/>
    </source>
</evidence>
<comment type="pathway">
    <text evidence="3 18">Phospholipid metabolism; CDP-diacylglycerol biosynthesis; CDP-diacylglycerol from sn-glycerol 3-phosphate: step 3/3.</text>
</comment>
<dbReference type="PANTHER" id="PTHR46382:SF1">
    <property type="entry name" value="PHOSPHATIDATE CYTIDYLYLTRANSFERASE"/>
    <property type="match status" value="1"/>
</dbReference>
<reference evidence="20" key="1">
    <citation type="submission" date="2009-08" db="EMBL/GenBank/DDBJ databases">
        <authorList>
            <consortium name="US DOE Joint Genome Institute"/>
            <person name="Lucas S."/>
            <person name="Copeland A."/>
            <person name="Lapidus A."/>
            <person name="Glavina del Rio T."/>
            <person name="Dalin E."/>
            <person name="Tice H."/>
            <person name="Bruce D."/>
            <person name="Barry K."/>
            <person name="Pitluck S."/>
            <person name="Lowry S."/>
            <person name="Larimer F."/>
            <person name="Land M."/>
            <person name="Hauser L."/>
            <person name="Kyrpides N."/>
            <person name="Ivanova N."/>
            <person name="McMahon K.D."/>
            <person name="Hugenholtz P."/>
        </authorList>
    </citation>
    <scope>NUCLEOTIDE SEQUENCE</scope>
    <source>
        <strain evidence="20">UW-1</strain>
    </source>
</reference>
<dbReference type="EC" id="2.7.7.41" evidence="6 18"/>
<evidence type="ECO:0000256" key="1">
    <source>
        <dbReference type="ARBA" id="ARBA00001698"/>
    </source>
</evidence>
<dbReference type="Pfam" id="PF01148">
    <property type="entry name" value="CTP_transf_1"/>
    <property type="match status" value="1"/>
</dbReference>
<comment type="pathway">
    <text evidence="4">Lipid metabolism.</text>
</comment>
<comment type="catalytic activity">
    <reaction evidence="1 18">
        <text>a 1,2-diacyl-sn-glycero-3-phosphate + CTP + H(+) = a CDP-1,2-diacyl-sn-glycerol + diphosphate</text>
        <dbReference type="Rhea" id="RHEA:16229"/>
        <dbReference type="ChEBI" id="CHEBI:15378"/>
        <dbReference type="ChEBI" id="CHEBI:33019"/>
        <dbReference type="ChEBI" id="CHEBI:37563"/>
        <dbReference type="ChEBI" id="CHEBI:58332"/>
        <dbReference type="ChEBI" id="CHEBI:58608"/>
        <dbReference type="EC" id="2.7.7.41"/>
    </reaction>
</comment>
<evidence type="ECO:0000256" key="5">
    <source>
        <dbReference type="ARBA" id="ARBA00010185"/>
    </source>
</evidence>
<feature type="transmembrane region" description="Helical" evidence="19">
    <location>
        <begin position="110"/>
        <end position="132"/>
    </location>
</feature>
<dbReference type="PROSITE" id="PS01315">
    <property type="entry name" value="CDS"/>
    <property type="match status" value="1"/>
</dbReference>
<evidence type="ECO:0000256" key="12">
    <source>
        <dbReference type="ARBA" id="ARBA00022695"/>
    </source>
</evidence>
<keyword evidence="12 18" id="KW-0548">Nucleotidyltransferase</keyword>
<accession>C7RTY7</accession>
<evidence type="ECO:0000256" key="7">
    <source>
        <dbReference type="ARBA" id="ARBA00019373"/>
    </source>
</evidence>
<dbReference type="eggNOG" id="COG0575">
    <property type="taxonomic scope" value="Bacteria"/>
</dbReference>
<feature type="transmembrane region" description="Helical" evidence="19">
    <location>
        <begin position="86"/>
        <end position="104"/>
    </location>
</feature>
<dbReference type="UniPathway" id="UPA00557">
    <property type="reaction ID" value="UER00614"/>
</dbReference>
<dbReference type="InterPro" id="IPR000374">
    <property type="entry name" value="PC_trans"/>
</dbReference>
<dbReference type="AlphaFoldDB" id="C7RTY7"/>
<keyword evidence="11 18" id="KW-0812">Transmembrane</keyword>
<evidence type="ECO:0000256" key="16">
    <source>
        <dbReference type="ARBA" id="ARBA00023209"/>
    </source>
</evidence>
<gene>
    <name evidence="20" type="ordered locus">CAP2UW1_2871</name>
</gene>
<feature type="transmembrane region" description="Helical" evidence="19">
    <location>
        <begin position="207"/>
        <end position="227"/>
    </location>
</feature>
<evidence type="ECO:0000256" key="3">
    <source>
        <dbReference type="ARBA" id="ARBA00005119"/>
    </source>
</evidence>
<evidence type="ECO:0000256" key="6">
    <source>
        <dbReference type="ARBA" id="ARBA00012487"/>
    </source>
</evidence>
<dbReference type="HOGENOM" id="CLU_037294_1_2_4"/>
<evidence type="ECO:0000256" key="15">
    <source>
        <dbReference type="ARBA" id="ARBA00023136"/>
    </source>
</evidence>
<feature type="transmembrane region" description="Helical" evidence="19">
    <location>
        <begin position="50"/>
        <end position="74"/>
    </location>
</feature>
<keyword evidence="16" id="KW-0594">Phospholipid biosynthesis</keyword>
<keyword evidence="13 19" id="KW-1133">Transmembrane helix</keyword>
<keyword evidence="10 18" id="KW-0808">Transferase</keyword>
<sequence length="273" mass="28771" precursor="true">MITAAVLFAAFFCALFFLPPIGWLMFVTAVAAVAAWEWGALMQLGAPTRILLGALLAAVCGVLAAVQPAALGLAEGFVEEAWHLGAWLYLPAAGFWLVVVPLWLNRRWPLSNPALGLATGVVLILPAWLALVQLRQAGPLALLAIMTVVWLADIGAYFAGRSLGKHKLAPAISPGKTWEGAVGGGVMVLIYGFFLSSKLPAALSGNLVLLLVILVVLTAISILGDLFESLLKRQAGLKDSSNVLPGHGGVLDRIDSLTSTLPLVALVWLLTLR</sequence>
<organism evidence="20">
    <name type="scientific">Accumulibacter regalis</name>
    <dbReference type="NCBI Taxonomy" id="522306"/>
    <lineage>
        <taxon>Bacteria</taxon>
        <taxon>Pseudomonadati</taxon>
        <taxon>Pseudomonadota</taxon>
        <taxon>Betaproteobacteria</taxon>
        <taxon>Candidatus Accumulibacter</taxon>
    </lineage>
</organism>
<protein>
    <recommendedName>
        <fullName evidence="7 18">Phosphatidate cytidylyltransferase</fullName>
        <ecNumber evidence="6 18">2.7.7.41</ecNumber>
    </recommendedName>
</protein>
<keyword evidence="17" id="KW-1208">Phospholipid metabolism</keyword>
<keyword evidence="9" id="KW-0444">Lipid biosynthesis</keyword>
<evidence type="ECO:0000256" key="18">
    <source>
        <dbReference type="RuleBase" id="RU003938"/>
    </source>
</evidence>
<evidence type="ECO:0000256" key="19">
    <source>
        <dbReference type="SAM" id="Phobius"/>
    </source>
</evidence>
<feature type="transmembrane region" description="Helical" evidence="19">
    <location>
        <begin position="139"/>
        <end position="158"/>
    </location>
</feature>
<keyword evidence="14" id="KW-0443">Lipid metabolism</keyword>
<dbReference type="GO" id="GO:0004605">
    <property type="term" value="F:phosphatidate cytidylyltransferase activity"/>
    <property type="evidence" value="ECO:0007669"/>
    <property type="project" value="UniProtKB-EC"/>
</dbReference>
<keyword evidence="15 19" id="KW-0472">Membrane</keyword>
<dbReference type="EMBL" id="CP001715">
    <property type="protein sequence ID" value="ACV36151.1"/>
    <property type="molecule type" value="Genomic_DNA"/>
</dbReference>
<keyword evidence="8" id="KW-1003">Cell membrane</keyword>
<comment type="similarity">
    <text evidence="5 18">Belongs to the CDS family.</text>
</comment>
<evidence type="ECO:0000256" key="10">
    <source>
        <dbReference type="ARBA" id="ARBA00022679"/>
    </source>
</evidence>
<reference evidence="20" key="2">
    <citation type="submission" date="2009-09" db="EMBL/GenBank/DDBJ databases">
        <title>Complete sequence of chromosome of Candidatus Accumulibacter phosphatis clade IIA str. UW-1.</title>
        <authorList>
            <consortium name="US DOE Joint Genome Institute"/>
            <person name="Martin H.G."/>
            <person name="Ivanova N."/>
            <person name="Kunin V."/>
            <person name="Warnecke F."/>
            <person name="Barry K."/>
            <person name="He S."/>
            <person name="Salamov A."/>
            <person name="Szeto E."/>
            <person name="Dalin E."/>
            <person name="Pangilinan J.L."/>
            <person name="Lapidus A."/>
            <person name="Lowry S."/>
            <person name="Kyrpides N.C."/>
            <person name="McMahon K.D."/>
            <person name="Hugenholtz P."/>
        </authorList>
    </citation>
    <scope>NUCLEOTIDE SEQUENCE [LARGE SCALE GENOMIC DNA]</scope>
    <source>
        <strain evidence="20">UW-1</strain>
    </source>
</reference>
<name>C7RTY7_ACCRE</name>
<evidence type="ECO:0000256" key="4">
    <source>
        <dbReference type="ARBA" id="ARBA00005189"/>
    </source>
</evidence>